<feature type="active site" description="Proton acceptor" evidence="10">
    <location>
        <position position="404"/>
    </location>
</feature>
<dbReference type="OMA" id="IWRAFVY"/>
<evidence type="ECO:0000256" key="8">
    <source>
        <dbReference type="ARBA" id="ARBA00048838"/>
    </source>
</evidence>
<dbReference type="InterPro" id="IPR029018">
    <property type="entry name" value="Hex-like_dom2"/>
</dbReference>
<evidence type="ECO:0000259" key="14">
    <source>
        <dbReference type="Pfam" id="PF07488"/>
    </source>
</evidence>
<dbReference type="PANTHER" id="PTHR39207">
    <property type="entry name" value="ALPHA-GLUCURONIDASE A"/>
    <property type="match status" value="1"/>
</dbReference>
<evidence type="ECO:0000259" key="13">
    <source>
        <dbReference type="Pfam" id="PF07477"/>
    </source>
</evidence>
<dbReference type="Gene3D" id="3.20.20.80">
    <property type="entry name" value="Glycosidases"/>
    <property type="match status" value="1"/>
</dbReference>
<feature type="domain" description="Glycosyl hydrolase family 67 catalytic" evidence="14">
    <location>
        <begin position="152"/>
        <end position="464"/>
    </location>
</feature>
<feature type="domain" description="Alpha glucuronidase N-terminal" evidence="12">
    <location>
        <begin position="23"/>
        <end position="139"/>
    </location>
</feature>
<dbReference type="InterPro" id="IPR037054">
    <property type="entry name" value="A-glucoronidase_C_sf"/>
</dbReference>
<dbReference type="GO" id="GO:0005576">
    <property type="term" value="C:extracellular region"/>
    <property type="evidence" value="ECO:0007669"/>
    <property type="project" value="UniProtKB-SubCell"/>
</dbReference>
<reference evidence="15 16" key="1">
    <citation type="journal article" date="2017" name="Genome Announc.">
        <title>Genome sequence of the saprophytic ascomycete Epicoccum nigrum ICMP 19927 strain isolated from New Zealand.</title>
        <authorList>
            <person name="Fokin M."/>
            <person name="Fleetwood D."/>
            <person name="Weir B.S."/>
            <person name="Villas-Boas S.G."/>
        </authorList>
    </citation>
    <scope>NUCLEOTIDE SEQUENCE [LARGE SCALE GENOMIC DNA]</scope>
    <source>
        <strain evidence="15 16">ICMP 19927</strain>
    </source>
</reference>
<gene>
    <name evidence="11" type="primary">aguA</name>
    <name evidence="15" type="ORF">B5807_10545</name>
</gene>
<comment type="function">
    <text evidence="11">Alpha-glucuronidase involved in the hydrolysis of xylan, a major structural heterogeneous polysaccharide found in plant biomass representing the second most abundant polysaccharide in the biosphere, after cellulose. Releases 4-O-methylglucuronic acid from xylan.</text>
</comment>
<evidence type="ECO:0000259" key="12">
    <source>
        <dbReference type="Pfam" id="PF03648"/>
    </source>
</evidence>
<name>A0A1Y2LLM5_EPING</name>
<evidence type="ECO:0000256" key="1">
    <source>
        <dbReference type="ARBA" id="ARBA00008833"/>
    </source>
</evidence>
<keyword evidence="6 9" id="KW-0326">Glycosidase</keyword>
<dbReference type="Pfam" id="PF07477">
    <property type="entry name" value="Glyco_hydro_67C"/>
    <property type="match status" value="1"/>
</dbReference>
<evidence type="ECO:0000256" key="5">
    <source>
        <dbReference type="ARBA" id="ARBA00023277"/>
    </source>
</evidence>
<feature type="chain" id="PRO_5011827921" description="Alpha-glucuronidase" evidence="9 11">
    <location>
        <begin position="18"/>
        <end position="836"/>
    </location>
</feature>
<dbReference type="PANTHER" id="PTHR39207:SF1">
    <property type="entry name" value="ALPHA-GLUCURONIDASE A"/>
    <property type="match status" value="1"/>
</dbReference>
<dbReference type="STRING" id="105696.A0A1Y2LLM5"/>
<evidence type="ECO:0000256" key="9">
    <source>
        <dbReference type="PIRNR" id="PIRNR029900"/>
    </source>
</evidence>
<protein>
    <recommendedName>
        <fullName evidence="2 9">Alpha-glucuronidase</fullName>
        <ecNumber evidence="2 9">3.2.1.139</ecNumber>
    </recommendedName>
</protein>
<comment type="similarity">
    <text evidence="1 9 11">Belongs to the glycosyl hydrolase 67 family.</text>
</comment>
<keyword evidence="5 11" id="KW-0119">Carbohydrate metabolism</keyword>
<dbReference type="Gene3D" id="3.90.1330.10">
    <property type="entry name" value="Alpha-glucuronidase, C-terminal domain"/>
    <property type="match status" value="1"/>
</dbReference>
<evidence type="ECO:0000256" key="3">
    <source>
        <dbReference type="ARBA" id="ARBA00022651"/>
    </source>
</evidence>
<evidence type="ECO:0000313" key="15">
    <source>
        <dbReference type="EMBL" id="OSS44715.1"/>
    </source>
</evidence>
<dbReference type="GO" id="GO:0046559">
    <property type="term" value="F:alpha-glucuronidase activity"/>
    <property type="evidence" value="ECO:0007669"/>
    <property type="project" value="UniProtKB-EC"/>
</dbReference>
<dbReference type="EMBL" id="KZ107856">
    <property type="protein sequence ID" value="OSS44715.1"/>
    <property type="molecule type" value="Genomic_DNA"/>
</dbReference>
<keyword evidence="16" id="KW-1185">Reference proteome</keyword>
<evidence type="ECO:0000313" key="16">
    <source>
        <dbReference type="Proteomes" id="UP000193240"/>
    </source>
</evidence>
<dbReference type="GO" id="GO:0045493">
    <property type="term" value="P:xylan catabolic process"/>
    <property type="evidence" value="ECO:0007669"/>
    <property type="project" value="UniProtKB-KW"/>
</dbReference>
<evidence type="ECO:0000256" key="10">
    <source>
        <dbReference type="PIRSR" id="PIRSR029900-1"/>
    </source>
</evidence>
<dbReference type="PIRSF" id="PIRSF029900">
    <property type="entry name" value="Alpha-glucuronds"/>
    <property type="match status" value="1"/>
</dbReference>
<dbReference type="EC" id="3.2.1.139" evidence="2 9"/>
<dbReference type="Pfam" id="PF03648">
    <property type="entry name" value="Glyco_hydro_67N"/>
    <property type="match status" value="1"/>
</dbReference>
<keyword evidence="9 11" id="KW-0732">Signal</keyword>
<dbReference type="InterPro" id="IPR011395">
    <property type="entry name" value="Glyco_hydro_67_aGlcAse"/>
</dbReference>
<feature type="active site" description="Proton donor" evidence="10">
    <location>
        <position position="297"/>
    </location>
</feature>
<dbReference type="Gene3D" id="3.30.379.10">
    <property type="entry name" value="Chitobiase/beta-hexosaminidase domain 2-like"/>
    <property type="match status" value="1"/>
</dbReference>
<accession>A0A1Y2LLM5</accession>
<evidence type="ECO:0000256" key="2">
    <source>
        <dbReference type="ARBA" id="ARBA00012271"/>
    </source>
</evidence>
<comment type="subcellular location">
    <subcellularLocation>
        <location evidence="9 11">Secreted</location>
    </subcellularLocation>
</comment>
<dbReference type="SUPFAM" id="SSF55545">
    <property type="entry name" value="beta-N-acetylhexosaminidase-like domain"/>
    <property type="match status" value="1"/>
</dbReference>
<dbReference type="InterPro" id="IPR017853">
    <property type="entry name" value="GH"/>
</dbReference>
<sequence length="836" mass="92121">MRLLATLLPVWVGLALAEDGSRGWLRYAPINIEGYSTLEVPSTIVALNSTKTSPVFTAGQELQKGINSILAKNVKVLATGHSNTSAIIVGTIDAYTAVYGNITDTESLEDDGFLLHSASDKVVILGRNERGALYGAFEYLSQLARNNITAGVQVSNPQAPIRWTNEWDNMDGSIERGYGGASNYFQGGYVVDNVTRAAEYARLLASVGINGVIVNNVNANAALLSDRNVKGLGRLADAMRPYGVQLGISLNFASPQAALGTFDPLDPKVDAWWANITDQIYKKVPDMAGFLVKANSEGQPGPLTYNRTLADGANMFARAVKPHGGVVMFRAFVYDNHITYANWTSDRANAQLEFFQHLDGKFDENVVVQIKYGPIDFQVREPASPLFGALHNTSTAIELQVTPEYLGQNCHFVYLAPLWKEILDFDMRTDSRPSKVKDIISGERFKRPLGGYAGVPGAGTNTTWLGSHMAMSNLYAYGKLAWDASLGSEDILQDWIRLTFGFDQKVIDTITDISMKSWPAYENYSGNLGVQTLTDILYTHFGPNPASQDNNGWGQWLRAGNVTIGMDRTIENGTGNAGNYPPEIAEIYNDVDKTPDNLLLWFHHVPYTQRLKSGKTVIQHFYDAHYEGAASAQIFVQQWESLKGKIDDERHEHQLFRQTYQAGHSLVWRDSITQYFYNLSRIADESGRVGTHPYRIEAESMTLDGYKSYVVKPFHAASGFTAIVTTSNTTAGTATAKVPFESGTYDVAVNYYDLFSGISTYTLDIGNRTVGTWKGDNEKKLGHEPSRYLDGHTATRITFKGIEVRKGDVVRITGQPDGIEPAPIDYLSFLPPGIAD</sequence>
<proteinExistence type="inferred from homology"/>
<feature type="active site" description="Proton acceptor" evidence="10">
    <location>
        <position position="376"/>
    </location>
</feature>
<dbReference type="InterPro" id="IPR011099">
    <property type="entry name" value="Glyco_hydro_67_C"/>
</dbReference>
<dbReference type="SUPFAM" id="SSF51445">
    <property type="entry name" value="(Trans)glycosidases"/>
    <property type="match status" value="1"/>
</dbReference>
<evidence type="ECO:0000256" key="11">
    <source>
        <dbReference type="RuleBase" id="RU361198"/>
    </source>
</evidence>
<dbReference type="AlphaFoldDB" id="A0A1Y2LLM5"/>
<keyword evidence="4 9" id="KW-0378">Hydrolase</keyword>
<dbReference type="Proteomes" id="UP000193240">
    <property type="component" value="Unassembled WGS sequence"/>
</dbReference>
<comment type="catalytic activity">
    <reaction evidence="8 9 11">
        <text>an alpha-D-glucuronoside + H2O = D-glucuronate + an alcohol</text>
        <dbReference type="Rhea" id="RHEA:20005"/>
        <dbReference type="ChEBI" id="CHEBI:15377"/>
        <dbReference type="ChEBI" id="CHEBI:30879"/>
        <dbReference type="ChEBI" id="CHEBI:58720"/>
        <dbReference type="ChEBI" id="CHEBI:58899"/>
        <dbReference type="EC" id="3.2.1.139"/>
    </reaction>
</comment>
<dbReference type="CDD" id="cd02795">
    <property type="entry name" value="CBM6-CBM35-CBM36_like"/>
    <property type="match status" value="1"/>
</dbReference>
<keyword evidence="3 9" id="KW-0858">Xylan degradation</keyword>
<evidence type="ECO:0000256" key="6">
    <source>
        <dbReference type="ARBA" id="ARBA00023295"/>
    </source>
</evidence>
<dbReference type="InterPro" id="IPR005154">
    <property type="entry name" value="Glyco_hydro_67_aGlcAse_N"/>
</dbReference>
<keyword evidence="7 11" id="KW-0624">Polysaccharide degradation</keyword>
<keyword evidence="9" id="KW-0964">Secreted</keyword>
<dbReference type="InParanoid" id="A0A1Y2LLM5"/>
<organism evidence="15 16">
    <name type="scientific">Epicoccum nigrum</name>
    <name type="common">Soil fungus</name>
    <name type="synonym">Epicoccum purpurascens</name>
    <dbReference type="NCBI Taxonomy" id="105696"/>
    <lineage>
        <taxon>Eukaryota</taxon>
        <taxon>Fungi</taxon>
        <taxon>Dikarya</taxon>
        <taxon>Ascomycota</taxon>
        <taxon>Pezizomycotina</taxon>
        <taxon>Dothideomycetes</taxon>
        <taxon>Pleosporomycetidae</taxon>
        <taxon>Pleosporales</taxon>
        <taxon>Pleosporineae</taxon>
        <taxon>Didymellaceae</taxon>
        <taxon>Epicoccum</taxon>
    </lineage>
</organism>
<feature type="signal peptide" evidence="9 11">
    <location>
        <begin position="1"/>
        <end position="17"/>
    </location>
</feature>
<dbReference type="InterPro" id="IPR011100">
    <property type="entry name" value="Glyco_hydro_67_cat"/>
</dbReference>
<feature type="domain" description="Glycosyl hydrolase family 67 C-terminal" evidence="13">
    <location>
        <begin position="466"/>
        <end position="688"/>
    </location>
</feature>
<evidence type="ECO:0000256" key="4">
    <source>
        <dbReference type="ARBA" id="ARBA00022801"/>
    </source>
</evidence>
<dbReference type="Pfam" id="PF07488">
    <property type="entry name" value="Glyco_hydro_67M"/>
    <property type="match status" value="1"/>
</dbReference>
<evidence type="ECO:0000256" key="7">
    <source>
        <dbReference type="ARBA" id="ARBA00023326"/>
    </source>
</evidence>